<dbReference type="AlphaFoldDB" id="A0A173GN86"/>
<reference evidence="4" key="1">
    <citation type="journal article" date="2016" name="BMC Genomics">
        <title>Genome sequence and comparative analysis of clavicipitaceous insect-pathogenic fungus Aschersonia badia with Metarhizium spp.</title>
        <authorList>
            <person name="Agrawal Y."/>
            <person name="Narwani T."/>
            <person name="Subramanian S."/>
        </authorList>
    </citation>
    <scope>NUCLEOTIDE SEQUENCE</scope>
    <source>
        <strain evidence="4">MTCC 10142</strain>
    </source>
</reference>
<feature type="non-terminal residue" evidence="4">
    <location>
        <position position="352"/>
    </location>
</feature>
<proteinExistence type="inferred from homology"/>
<dbReference type="EMBL" id="KU202590">
    <property type="protein sequence ID" value="ANH56500.1"/>
    <property type="molecule type" value="Genomic_DNA"/>
</dbReference>
<dbReference type="InterPro" id="IPR000683">
    <property type="entry name" value="Gfo/Idh/MocA-like_OxRdtase_N"/>
</dbReference>
<accession>A0A173GN86</accession>
<feature type="domain" description="GFO/IDH/MocA-like oxidoreductase" evidence="3">
    <location>
        <begin position="148"/>
        <end position="271"/>
    </location>
</feature>
<comment type="similarity">
    <text evidence="1">Belongs to the Gfo/Idh/MocA family.</text>
</comment>
<evidence type="ECO:0000259" key="3">
    <source>
        <dbReference type="Pfam" id="PF22725"/>
    </source>
</evidence>
<dbReference type="Pfam" id="PF22725">
    <property type="entry name" value="GFO_IDH_MocA_C3"/>
    <property type="match status" value="1"/>
</dbReference>
<organism evidence="4">
    <name type="scientific">Hypocrella siamensis</name>
    <dbReference type="NCBI Taxonomy" id="696354"/>
    <lineage>
        <taxon>Eukaryota</taxon>
        <taxon>Fungi</taxon>
        <taxon>Dikarya</taxon>
        <taxon>Ascomycota</taxon>
        <taxon>Pezizomycotina</taxon>
        <taxon>Sordariomycetes</taxon>
        <taxon>Hypocreomycetidae</taxon>
        <taxon>Hypocreales</taxon>
        <taxon>Clavicipitaceae</taxon>
        <taxon>Hypocrella</taxon>
    </lineage>
</organism>
<evidence type="ECO:0000259" key="2">
    <source>
        <dbReference type="Pfam" id="PF01408"/>
    </source>
</evidence>
<dbReference type="InterPro" id="IPR036291">
    <property type="entry name" value="NAD(P)-bd_dom_sf"/>
</dbReference>
<dbReference type="InterPro" id="IPR055170">
    <property type="entry name" value="GFO_IDH_MocA-like_dom"/>
</dbReference>
<name>A0A173GN86_9HYPO</name>
<dbReference type="SUPFAM" id="SSF55347">
    <property type="entry name" value="Glyceraldehyde-3-phosphate dehydrogenase-like, C-terminal domain"/>
    <property type="match status" value="1"/>
</dbReference>
<evidence type="ECO:0000313" key="4">
    <source>
        <dbReference type="EMBL" id="ANH56500.1"/>
    </source>
</evidence>
<dbReference type="GO" id="GO:0016491">
    <property type="term" value="F:oxidoreductase activity"/>
    <property type="evidence" value="ECO:0007669"/>
    <property type="project" value="TreeGrafter"/>
</dbReference>
<dbReference type="GO" id="GO:0000166">
    <property type="term" value="F:nucleotide binding"/>
    <property type="evidence" value="ECO:0007669"/>
    <property type="project" value="InterPro"/>
</dbReference>
<dbReference type="Pfam" id="PF01408">
    <property type="entry name" value="GFO_IDH_MocA"/>
    <property type="match status" value="1"/>
</dbReference>
<dbReference type="PANTHER" id="PTHR42840:SF5">
    <property type="entry name" value="NAD(P)-BINDING ROSSMANN-FOLD SUPERFAMILY PROTEIN"/>
    <property type="match status" value="1"/>
</dbReference>
<evidence type="ECO:0000256" key="1">
    <source>
        <dbReference type="ARBA" id="ARBA00010928"/>
    </source>
</evidence>
<dbReference type="GO" id="GO:0006740">
    <property type="term" value="P:NADPH regeneration"/>
    <property type="evidence" value="ECO:0007669"/>
    <property type="project" value="TreeGrafter"/>
</dbReference>
<feature type="domain" description="Gfo/Idh/MocA-like oxidoreductase N-terminal" evidence="2">
    <location>
        <begin position="5"/>
        <end position="127"/>
    </location>
</feature>
<dbReference type="Gene3D" id="3.30.360.10">
    <property type="entry name" value="Dihydrodipicolinate Reductase, domain 2"/>
    <property type="match status" value="1"/>
</dbReference>
<protein>
    <recommendedName>
        <fullName evidence="5">Gfo/Idh/MocA-like oxidoreductase N-terminal domain-containing protein</fullName>
    </recommendedName>
</protein>
<dbReference type="PANTHER" id="PTHR42840">
    <property type="entry name" value="NAD(P)-BINDING ROSSMANN-FOLD SUPERFAMILY PROTEIN-RELATED"/>
    <property type="match status" value="1"/>
</dbReference>
<dbReference type="SUPFAM" id="SSF51735">
    <property type="entry name" value="NAD(P)-binding Rossmann-fold domains"/>
    <property type="match status" value="1"/>
</dbReference>
<evidence type="ECO:0008006" key="5">
    <source>
        <dbReference type="Google" id="ProtNLM"/>
    </source>
</evidence>
<dbReference type="GO" id="GO:0005737">
    <property type="term" value="C:cytoplasm"/>
    <property type="evidence" value="ECO:0007669"/>
    <property type="project" value="TreeGrafter"/>
</dbReference>
<sequence length="352" mass="37466">MSPLGVALIGGGIFIKNEHLPAVLKCDQLSLKAIFSRSHKSAHETAKLVPGGASVALYSSDSGAGNTYEDLLLREDIAAVIIALPITKQVEYVERALAAGKHVLAEKPIAPDVLAAKALIDFAAATKAAKGATLSIAENFRFHPTIAHARTESKKLGKLRQMSLEFFLNLDKDNKYYNTDWRTKPDFQGGFVLDAGVHAAAAMRWLLQGDAAPDTIHALTSLVSEHLIPVDTAHAVVKLKSGALASIHISLGSKLSTAFGTPIECKMEHQDGVIHIVGTKVITRANGQDEVVSEFAKTSGVSEEVAAWAEGLVRGEADARQSPVLALGDVEFIEGILDSAEENGRGQKLVLQ</sequence>
<dbReference type="Gene3D" id="3.40.50.720">
    <property type="entry name" value="NAD(P)-binding Rossmann-like Domain"/>
    <property type="match status" value="1"/>
</dbReference>